<dbReference type="AlphaFoldDB" id="A0A9P5ND42"/>
<comment type="caution">
    <text evidence="1">The sequence shown here is derived from an EMBL/GenBank/DDBJ whole genome shotgun (WGS) entry which is preliminary data.</text>
</comment>
<protein>
    <recommendedName>
        <fullName evidence="3">Peptidase S1 domain-containing protein</fullName>
    </recommendedName>
</protein>
<name>A0A9P5ND42_GYMJU</name>
<evidence type="ECO:0000313" key="1">
    <source>
        <dbReference type="EMBL" id="KAF8877737.1"/>
    </source>
</evidence>
<dbReference type="InterPro" id="IPR009003">
    <property type="entry name" value="Peptidase_S1_PA"/>
</dbReference>
<keyword evidence="2" id="KW-1185">Reference proteome</keyword>
<organism evidence="1 2">
    <name type="scientific">Gymnopilus junonius</name>
    <name type="common">Spectacular rustgill mushroom</name>
    <name type="synonym">Gymnopilus spectabilis subsp. junonius</name>
    <dbReference type="NCBI Taxonomy" id="109634"/>
    <lineage>
        <taxon>Eukaryota</taxon>
        <taxon>Fungi</taxon>
        <taxon>Dikarya</taxon>
        <taxon>Basidiomycota</taxon>
        <taxon>Agaricomycotina</taxon>
        <taxon>Agaricomycetes</taxon>
        <taxon>Agaricomycetidae</taxon>
        <taxon>Agaricales</taxon>
        <taxon>Agaricineae</taxon>
        <taxon>Hymenogastraceae</taxon>
        <taxon>Gymnopilus</taxon>
    </lineage>
</organism>
<dbReference type="Proteomes" id="UP000724874">
    <property type="component" value="Unassembled WGS sequence"/>
</dbReference>
<gene>
    <name evidence="1" type="ORF">CPB84DRAFT_1794698</name>
</gene>
<sequence length="251" mass="27842">MPVDMATRRINRLDGFHTEVTKFRSIPELRAVGWVLHSSPIQVPVQPLGYTEDWGLIQLDPKMIDEDTFLGNKLFFGDKYTPGDFAELMYPHHEDRADYLVHDDSLLQASGVLSPADITNPKHLDANGHPCLIVMKHGGTTGTTIGSANGLESVKRTRTYQANGIVEQDSLEIAVVPFYGKGESEGRDKFSDKGDSGSIVLARDGKILGMLTGGCGSVQETDITFVTPFWWILEQIKEKYPDAFLYPVVQK</sequence>
<reference evidence="1" key="1">
    <citation type="submission" date="2020-11" db="EMBL/GenBank/DDBJ databases">
        <authorList>
            <consortium name="DOE Joint Genome Institute"/>
            <person name="Ahrendt S."/>
            <person name="Riley R."/>
            <person name="Andreopoulos W."/>
            <person name="LaButti K."/>
            <person name="Pangilinan J."/>
            <person name="Ruiz-duenas F.J."/>
            <person name="Barrasa J.M."/>
            <person name="Sanchez-Garcia M."/>
            <person name="Camarero S."/>
            <person name="Miyauchi S."/>
            <person name="Serrano A."/>
            <person name="Linde D."/>
            <person name="Babiker R."/>
            <person name="Drula E."/>
            <person name="Ayuso-Fernandez I."/>
            <person name="Pacheco R."/>
            <person name="Padilla G."/>
            <person name="Ferreira P."/>
            <person name="Barriuso J."/>
            <person name="Kellner H."/>
            <person name="Castanera R."/>
            <person name="Alfaro M."/>
            <person name="Ramirez L."/>
            <person name="Pisabarro A.G."/>
            <person name="Kuo A."/>
            <person name="Tritt A."/>
            <person name="Lipzen A."/>
            <person name="He G."/>
            <person name="Yan M."/>
            <person name="Ng V."/>
            <person name="Cullen D."/>
            <person name="Martin F."/>
            <person name="Rosso M.-N."/>
            <person name="Henrissat B."/>
            <person name="Hibbett D."/>
            <person name="Martinez A.T."/>
            <person name="Grigoriev I.V."/>
        </authorList>
    </citation>
    <scope>NUCLEOTIDE SEQUENCE</scope>
    <source>
        <strain evidence="1">AH 44721</strain>
    </source>
</reference>
<proteinExistence type="predicted"/>
<dbReference type="EMBL" id="JADNYJ010000166">
    <property type="protein sequence ID" value="KAF8877737.1"/>
    <property type="molecule type" value="Genomic_DNA"/>
</dbReference>
<accession>A0A9P5ND42</accession>
<evidence type="ECO:0008006" key="3">
    <source>
        <dbReference type="Google" id="ProtNLM"/>
    </source>
</evidence>
<evidence type="ECO:0000313" key="2">
    <source>
        <dbReference type="Proteomes" id="UP000724874"/>
    </source>
</evidence>
<dbReference type="SUPFAM" id="SSF50494">
    <property type="entry name" value="Trypsin-like serine proteases"/>
    <property type="match status" value="1"/>
</dbReference>
<dbReference type="OrthoDB" id="5424209at2759"/>